<dbReference type="OrthoDB" id="246101at2"/>
<accession>A0A517Z1Q8</accession>
<gene>
    <name evidence="2" type="ORF">Mal4_07120</name>
</gene>
<organism evidence="2 3">
    <name type="scientific">Maioricimonas rarisocia</name>
    <dbReference type="NCBI Taxonomy" id="2528026"/>
    <lineage>
        <taxon>Bacteria</taxon>
        <taxon>Pseudomonadati</taxon>
        <taxon>Planctomycetota</taxon>
        <taxon>Planctomycetia</taxon>
        <taxon>Planctomycetales</taxon>
        <taxon>Planctomycetaceae</taxon>
        <taxon>Maioricimonas</taxon>
    </lineage>
</organism>
<evidence type="ECO:0000313" key="3">
    <source>
        <dbReference type="Proteomes" id="UP000320496"/>
    </source>
</evidence>
<dbReference type="InterPro" id="IPR018391">
    <property type="entry name" value="PQQ_b-propeller_rpt"/>
</dbReference>
<evidence type="ECO:0000313" key="2">
    <source>
        <dbReference type="EMBL" id="QDU36426.1"/>
    </source>
</evidence>
<dbReference type="SUPFAM" id="SSF50998">
    <property type="entry name" value="Quinoprotein alcohol dehydrogenase-like"/>
    <property type="match status" value="1"/>
</dbReference>
<name>A0A517Z1Q8_9PLAN</name>
<proteinExistence type="predicted"/>
<dbReference type="EMBL" id="CP036275">
    <property type="protein sequence ID" value="QDU36426.1"/>
    <property type="molecule type" value="Genomic_DNA"/>
</dbReference>
<dbReference type="SMART" id="SM00564">
    <property type="entry name" value="PQQ"/>
    <property type="match status" value="5"/>
</dbReference>
<dbReference type="Pfam" id="PF13360">
    <property type="entry name" value="PQQ_2"/>
    <property type="match status" value="1"/>
</dbReference>
<protein>
    <submittedName>
        <fullName evidence="2">Outer membrane biogenesis protein BamB</fullName>
    </submittedName>
</protein>
<dbReference type="Gene3D" id="2.130.10.10">
    <property type="entry name" value="YVTN repeat-like/Quinoprotein amine dehydrogenase"/>
    <property type="match status" value="1"/>
</dbReference>
<dbReference type="Proteomes" id="UP000320496">
    <property type="component" value="Chromosome"/>
</dbReference>
<keyword evidence="3" id="KW-1185">Reference proteome</keyword>
<evidence type="ECO:0000259" key="1">
    <source>
        <dbReference type="Pfam" id="PF13360"/>
    </source>
</evidence>
<reference evidence="2 3" key="1">
    <citation type="submission" date="2019-02" db="EMBL/GenBank/DDBJ databases">
        <title>Deep-cultivation of Planctomycetes and their phenomic and genomic characterization uncovers novel biology.</title>
        <authorList>
            <person name="Wiegand S."/>
            <person name="Jogler M."/>
            <person name="Boedeker C."/>
            <person name="Pinto D."/>
            <person name="Vollmers J."/>
            <person name="Rivas-Marin E."/>
            <person name="Kohn T."/>
            <person name="Peeters S.H."/>
            <person name="Heuer A."/>
            <person name="Rast P."/>
            <person name="Oberbeckmann S."/>
            <person name="Bunk B."/>
            <person name="Jeske O."/>
            <person name="Meyerdierks A."/>
            <person name="Storesund J.E."/>
            <person name="Kallscheuer N."/>
            <person name="Luecker S."/>
            <person name="Lage O.M."/>
            <person name="Pohl T."/>
            <person name="Merkel B.J."/>
            <person name="Hornburger P."/>
            <person name="Mueller R.-W."/>
            <person name="Bruemmer F."/>
            <person name="Labrenz M."/>
            <person name="Spormann A.M."/>
            <person name="Op den Camp H."/>
            <person name="Overmann J."/>
            <person name="Amann R."/>
            <person name="Jetten M.S.M."/>
            <person name="Mascher T."/>
            <person name="Medema M.H."/>
            <person name="Devos D.P."/>
            <person name="Kaster A.-K."/>
            <person name="Ovreas L."/>
            <person name="Rohde M."/>
            <person name="Galperin M.Y."/>
            <person name="Jogler C."/>
        </authorList>
    </citation>
    <scope>NUCLEOTIDE SEQUENCE [LARGE SCALE GENOMIC DNA]</scope>
    <source>
        <strain evidence="2 3">Mal4</strain>
    </source>
</reference>
<dbReference type="KEGG" id="mri:Mal4_07120"/>
<dbReference type="PANTHER" id="PTHR34512:SF30">
    <property type="entry name" value="OUTER MEMBRANE PROTEIN ASSEMBLY FACTOR BAMB"/>
    <property type="match status" value="1"/>
</dbReference>
<dbReference type="AlphaFoldDB" id="A0A517Z1Q8"/>
<feature type="domain" description="Pyrrolo-quinoline quinone repeat" evidence="1">
    <location>
        <begin position="96"/>
        <end position="350"/>
    </location>
</feature>
<dbReference type="InterPro" id="IPR015943">
    <property type="entry name" value="WD40/YVTN_repeat-like_dom_sf"/>
</dbReference>
<dbReference type="PANTHER" id="PTHR34512">
    <property type="entry name" value="CELL SURFACE PROTEIN"/>
    <property type="match status" value="1"/>
</dbReference>
<dbReference type="InterPro" id="IPR002372">
    <property type="entry name" value="PQQ_rpt_dom"/>
</dbReference>
<dbReference type="RefSeq" id="WP_145367089.1">
    <property type="nucleotide sequence ID" value="NZ_CP036275.1"/>
</dbReference>
<dbReference type="InterPro" id="IPR011047">
    <property type="entry name" value="Quinoprotein_ADH-like_sf"/>
</dbReference>
<sequence length="423" mass="46476">MLSPARSPLRFFVPVAGVFVILATTFVLEAGDPQSGWTEWRGPRRDGTVVDSTAWPDALGEEQLKLEWRTDLGPSYSGPIVADGRVYVTETVGEKEEVVRAFDVATGEALWEARWQGAMSVPFFARANGSWIRATPAYDEGRLFVAGIRDVLVCLDAGTGDQLWRVDLVDEFESDLPAFGFASSPLVRGEAVYVQAGGGLVKLDKRSGEVLWRSLSDGGGMTGSAFSSPILATLHGREQLVVQTRTELVGVDPSTGAELWSREIPAFRGMNILTPTVVGDTVFTSTYGGSTWLFDVNSDGMDWSLDAAWKNKLQGYMSSPVVIDGHAYLHMRNQRLACVDLANGEIRWTTTPFGKYWSMVANGDRILALDQNGELRLIEATPEEYRLIDSRKVSDDSWAHVAVAGGRVFVRELDDLAVYHWAE</sequence>